<gene>
    <name evidence="2" type="ORF">BN860_10704g</name>
</gene>
<dbReference type="Proteomes" id="UP000019375">
    <property type="component" value="Unassembled WGS sequence"/>
</dbReference>
<sequence>MEEYLCAPVKVYSRYGEHISAPLGLDTSSRHLEVNKWQHFPSVARIVLIIMKDGTNAIFKVIWDGTPLEYARVDLKSTDSTIQFSAKSPSISCKYMLTPRLMKRFQVAFNCESEFMKACSLIANLGVKVKQARPTPSENSRLVLPHCLPLFGGQVPTQTPLQSTFSQTSMQDYSFSQSQWAHEVPGRPEVLSLTGRPLQKPSTQVIEFMRAEDSFLKPNVITSSTTKAFNPDTIPETTANIPILPKVNENATNTPIHPTMNESTPSLIAVQPASNSSTTEKSSVPSSKQMNQHQLSMYSLNSKSYTSVEERSPNGDAQLKACSLGAKEILDGASRNVEGQRVSKQSDSTVSSLESAVTPHVSKAIELASPEKLDVPKKLHNDENKHANFTELKISKKLIAQKLKDKKFMKWVSKVEAVLQELANSE</sequence>
<feature type="compositionally biased region" description="Low complexity" evidence="1">
    <location>
        <begin position="274"/>
        <end position="288"/>
    </location>
</feature>
<feature type="compositionally biased region" description="Polar residues" evidence="1">
    <location>
        <begin position="342"/>
        <end position="355"/>
    </location>
</feature>
<dbReference type="EMBL" id="HG316455">
    <property type="protein sequence ID" value="CDF88456.1"/>
    <property type="molecule type" value="Genomic_DNA"/>
</dbReference>
<protein>
    <submittedName>
        <fullName evidence="2">BN860_10704g1_1</fullName>
    </submittedName>
</protein>
<reference evidence="3" key="1">
    <citation type="journal article" date="2013" name="Genome Announc.">
        <title>Genome sequence of the food spoilage yeast Zygosaccharomyces bailii CLIB 213(T).</title>
        <authorList>
            <person name="Galeote V."/>
            <person name="Bigey F."/>
            <person name="Devillers H."/>
            <person name="Neuveglise C."/>
            <person name="Dequin S."/>
        </authorList>
    </citation>
    <scope>NUCLEOTIDE SEQUENCE [LARGE SCALE GENOMIC DNA]</scope>
    <source>
        <strain evidence="3">CLIB 213 / ATCC 58445 / CBS 680 / CCRC 21525 / NBRC 1098 / NCYC 1416 / NRRL Y-2227</strain>
    </source>
</reference>
<organism evidence="2 3">
    <name type="scientific">Zygosaccharomyces bailii (strain CLIB 213 / ATCC 58445 / CBS 680 / BCRC 21525 / NBRC 1098 / NCYC 1416 / NRRL Y-2227)</name>
    <dbReference type="NCBI Taxonomy" id="1333698"/>
    <lineage>
        <taxon>Eukaryota</taxon>
        <taxon>Fungi</taxon>
        <taxon>Dikarya</taxon>
        <taxon>Ascomycota</taxon>
        <taxon>Saccharomycotina</taxon>
        <taxon>Saccharomycetes</taxon>
        <taxon>Saccharomycetales</taxon>
        <taxon>Saccharomycetaceae</taxon>
        <taxon>Zygosaccharomyces</taxon>
    </lineage>
</organism>
<dbReference type="InterPro" id="IPR004354">
    <property type="entry name" value="Meiotic_Rec114"/>
</dbReference>
<dbReference type="GO" id="GO:0007131">
    <property type="term" value="P:reciprocal meiotic recombination"/>
    <property type="evidence" value="ECO:0007669"/>
    <property type="project" value="InterPro"/>
</dbReference>
<dbReference type="AlphaFoldDB" id="A0A8J2T4R0"/>
<feature type="region of interest" description="Disordered" evidence="1">
    <location>
        <begin position="336"/>
        <end position="355"/>
    </location>
</feature>
<keyword evidence="3" id="KW-1185">Reference proteome</keyword>
<dbReference type="Pfam" id="PF03525">
    <property type="entry name" value="Meiotic_rec114"/>
    <property type="match status" value="1"/>
</dbReference>
<name>A0A8J2T4R0_ZYGB2</name>
<dbReference type="PRINTS" id="PR01548">
    <property type="entry name" value="MEIOTICR114"/>
</dbReference>
<evidence type="ECO:0000256" key="1">
    <source>
        <dbReference type="SAM" id="MobiDB-lite"/>
    </source>
</evidence>
<proteinExistence type="predicted"/>
<feature type="region of interest" description="Disordered" evidence="1">
    <location>
        <begin position="270"/>
        <end position="292"/>
    </location>
</feature>
<dbReference type="OrthoDB" id="4036344at2759"/>
<evidence type="ECO:0000313" key="2">
    <source>
        <dbReference type="EMBL" id="CDF88456.1"/>
    </source>
</evidence>
<accession>A0A8J2T4R0</accession>
<evidence type="ECO:0000313" key="3">
    <source>
        <dbReference type="Proteomes" id="UP000019375"/>
    </source>
</evidence>